<name>A0AAU7QBU6_9GAMM</name>
<gene>
    <name evidence="4" type="ORF">ABK905_05055</name>
</gene>
<accession>A0AAU7QBU6</accession>
<feature type="repeat" description="ANK" evidence="3">
    <location>
        <begin position="39"/>
        <end position="71"/>
    </location>
</feature>
<evidence type="ECO:0000256" key="1">
    <source>
        <dbReference type="ARBA" id="ARBA00022737"/>
    </source>
</evidence>
<dbReference type="PROSITE" id="PS50088">
    <property type="entry name" value="ANK_REPEAT"/>
    <property type="match status" value="3"/>
</dbReference>
<dbReference type="AlphaFoldDB" id="A0AAU7QBU6"/>
<dbReference type="SMART" id="SM00248">
    <property type="entry name" value="ANK"/>
    <property type="match status" value="3"/>
</dbReference>
<dbReference type="PROSITE" id="PS50297">
    <property type="entry name" value="ANK_REP_REGION"/>
    <property type="match status" value="3"/>
</dbReference>
<dbReference type="Gene3D" id="1.25.40.20">
    <property type="entry name" value="Ankyrin repeat-containing domain"/>
    <property type="match status" value="1"/>
</dbReference>
<dbReference type="Pfam" id="PF12796">
    <property type="entry name" value="Ank_2"/>
    <property type="match status" value="1"/>
</dbReference>
<evidence type="ECO:0000313" key="4">
    <source>
        <dbReference type="EMBL" id="XBS70560.1"/>
    </source>
</evidence>
<keyword evidence="1" id="KW-0677">Repeat</keyword>
<dbReference type="InterPro" id="IPR002110">
    <property type="entry name" value="Ankyrin_rpt"/>
</dbReference>
<dbReference type="InterPro" id="IPR036770">
    <property type="entry name" value="Ankyrin_rpt-contain_sf"/>
</dbReference>
<keyword evidence="2 3" id="KW-0040">ANK repeat</keyword>
<feature type="repeat" description="ANK" evidence="3">
    <location>
        <begin position="6"/>
        <end position="38"/>
    </location>
</feature>
<dbReference type="EMBL" id="CP157947">
    <property type="protein sequence ID" value="XBS70560.1"/>
    <property type="molecule type" value="Genomic_DNA"/>
</dbReference>
<evidence type="ECO:0000256" key="2">
    <source>
        <dbReference type="ARBA" id="ARBA00023043"/>
    </source>
</evidence>
<sequence>MSREKDGLAPVLLAAGYGNKMCLNSILSVGADINAVDNRGWSALMRAVACGNYVVVKFLVAKGANVNLRGADNATALTLALDRAHKPMVKILRDAGADADSQDIQSRLAKLLAPQTDKPLWEATPATQPPKNILQTSPVAPVSQTIASTPPAILKPIDSGVSSLEGHGLWVTFISSIPVMFRYALQYVSRGCVFE</sequence>
<reference evidence="4" key="1">
    <citation type="submission" date="2024-06" db="EMBL/GenBank/DDBJ databases">
        <authorList>
            <person name="Coelho C."/>
            <person name="Bento M."/>
            <person name="Garcia E."/>
            <person name="Camelo A."/>
            <person name="Brandao I."/>
            <person name="Espirito Santo C."/>
            <person name="Trovao J."/>
            <person name="Verissimo A."/>
            <person name="Costa J."/>
            <person name="Tiago I."/>
        </authorList>
    </citation>
    <scope>NUCLEOTIDE SEQUENCE</scope>
    <source>
        <strain evidence="4">KWT182</strain>
    </source>
</reference>
<protein>
    <submittedName>
        <fullName evidence="4">Ankyrin repeat domain-containing protein</fullName>
    </submittedName>
</protein>
<feature type="repeat" description="ANK" evidence="3">
    <location>
        <begin position="72"/>
        <end position="104"/>
    </location>
</feature>
<dbReference type="PANTHER" id="PTHR24171">
    <property type="entry name" value="ANKYRIN REPEAT DOMAIN-CONTAINING PROTEIN 39-RELATED"/>
    <property type="match status" value="1"/>
</dbReference>
<dbReference type="SUPFAM" id="SSF48403">
    <property type="entry name" value="Ankyrin repeat"/>
    <property type="match status" value="1"/>
</dbReference>
<organism evidence="4">
    <name type="scientific">Acerihabitans sp. KWT182</name>
    <dbReference type="NCBI Taxonomy" id="3157919"/>
    <lineage>
        <taxon>Bacteria</taxon>
        <taxon>Pseudomonadati</taxon>
        <taxon>Pseudomonadota</taxon>
        <taxon>Gammaproteobacteria</taxon>
        <taxon>Enterobacterales</taxon>
        <taxon>Pectobacteriaceae</taxon>
        <taxon>Acerihabitans</taxon>
    </lineage>
</organism>
<proteinExistence type="predicted"/>
<evidence type="ECO:0000256" key="3">
    <source>
        <dbReference type="PROSITE-ProRule" id="PRU00023"/>
    </source>
</evidence>